<evidence type="ECO:0000259" key="5">
    <source>
        <dbReference type="PROSITE" id="PS50287"/>
    </source>
</evidence>
<keyword evidence="2" id="KW-0325">Glycoprotein</keyword>
<organism evidence="6 7">
    <name type="scientific">Strongylocentrotus purpuratus</name>
    <name type="common">Purple sea urchin</name>
    <dbReference type="NCBI Taxonomy" id="7668"/>
    <lineage>
        <taxon>Eukaryota</taxon>
        <taxon>Metazoa</taxon>
        <taxon>Echinodermata</taxon>
        <taxon>Eleutherozoa</taxon>
        <taxon>Echinozoa</taxon>
        <taxon>Echinoidea</taxon>
        <taxon>Euechinoidea</taxon>
        <taxon>Echinacea</taxon>
        <taxon>Camarodonta</taxon>
        <taxon>Echinidea</taxon>
        <taxon>Strongylocentrotidae</taxon>
        <taxon>Strongylocentrotus</taxon>
    </lineage>
</organism>
<dbReference type="FunFam" id="3.10.250.10:FF:000011">
    <property type="entry name" value="Scavenger receptor class A member 5"/>
    <property type="match status" value="4"/>
</dbReference>
<dbReference type="Gene3D" id="3.10.250.10">
    <property type="entry name" value="SRCR-like domain"/>
    <property type="match status" value="4"/>
</dbReference>
<dbReference type="OrthoDB" id="536948at2759"/>
<keyword evidence="7" id="KW-1185">Reference proteome</keyword>
<dbReference type="PRINTS" id="PR00258">
    <property type="entry name" value="SPERACTRCPTR"/>
</dbReference>
<dbReference type="SUPFAM" id="SSF56487">
    <property type="entry name" value="SRCR-like"/>
    <property type="match status" value="4"/>
</dbReference>
<dbReference type="PROSITE" id="PS50287">
    <property type="entry name" value="SRCR_2"/>
    <property type="match status" value="4"/>
</dbReference>
<proteinExistence type="predicted"/>
<keyword evidence="1 3" id="KW-1015">Disulfide bond</keyword>
<keyword evidence="4" id="KW-0812">Transmembrane</keyword>
<evidence type="ECO:0000256" key="1">
    <source>
        <dbReference type="ARBA" id="ARBA00023157"/>
    </source>
</evidence>
<dbReference type="InParanoid" id="A0A7M7RAA3"/>
<dbReference type="PANTHER" id="PTHR48071">
    <property type="entry name" value="SRCR DOMAIN-CONTAINING PROTEIN"/>
    <property type="match status" value="1"/>
</dbReference>
<dbReference type="OMA" id="FRGPDHN"/>
<dbReference type="Pfam" id="PF00530">
    <property type="entry name" value="SRCR"/>
    <property type="match status" value="4"/>
</dbReference>
<dbReference type="PROSITE" id="PS00420">
    <property type="entry name" value="SRCR_1"/>
    <property type="match status" value="4"/>
</dbReference>
<name>A0A7M7RAA3_STRPU</name>
<dbReference type="FunCoup" id="A0A7M7RAA3">
    <property type="interactions" value="10"/>
</dbReference>
<reference evidence="7" key="1">
    <citation type="submission" date="2015-02" db="EMBL/GenBank/DDBJ databases">
        <title>Genome sequencing for Strongylocentrotus purpuratus.</title>
        <authorList>
            <person name="Murali S."/>
            <person name="Liu Y."/>
            <person name="Vee V."/>
            <person name="English A."/>
            <person name="Wang M."/>
            <person name="Skinner E."/>
            <person name="Han Y."/>
            <person name="Muzny D.M."/>
            <person name="Worley K.C."/>
            <person name="Gibbs R.A."/>
        </authorList>
    </citation>
    <scope>NUCLEOTIDE SEQUENCE</scope>
</reference>
<feature type="disulfide bond" evidence="3">
    <location>
        <begin position="323"/>
        <end position="333"/>
    </location>
</feature>
<dbReference type="KEGG" id="spu:576930"/>
<reference evidence="6" key="2">
    <citation type="submission" date="2021-01" db="UniProtKB">
        <authorList>
            <consortium name="EnsemblMetazoa"/>
        </authorList>
    </citation>
    <scope>IDENTIFICATION</scope>
</reference>
<dbReference type="RefSeq" id="XP_782286.3">
    <property type="nucleotide sequence ID" value="XM_777193.5"/>
</dbReference>
<feature type="domain" description="SRCR" evidence="5">
    <location>
        <begin position="142"/>
        <end position="243"/>
    </location>
</feature>
<dbReference type="PANTHER" id="PTHR48071:SF28">
    <property type="entry name" value="SRCR DOMAIN-CONTAINING PROTEIN"/>
    <property type="match status" value="1"/>
</dbReference>
<sequence>MASNTDRKLGRGMRLWIILSAFVVFWPNYVRCQFEGDVRLGDGAQNGRGRVEIYHDNQWGTICDDTWDISDAQVVCRQLGLGTINARGYTAISPGSGPIHLDGTYCVGTEYRLDSCSHEWGQNNCGHSEDAAVECDPDEGDVRLVDGSTPNQGRVEIYHNYQWGTVCDDRWGDSDARVVCRQLGYSGDVGEARSGGTYGRGYYPTYLDEVGCSGYESRLEYCTHDGWGIEDCSHSEDAGVYCYDNNDPDEGNVRLAGGSTPNQGRVEIYHNSLWGTVCDDRWGDSDARVVCRQLGYSGDVGEARTGGTYGQGSEPTYLDEVGCSGYESRLEYCTHDGWGIEDCSHSEDAGVYCYDNNDNDLEGDVRMVDGFSSDEGRVEIFHEGQWGTVCHDSWDDSDARVVCRQLGYSGDVGIATSGSTYGGGSDPIFLDDVTCSGYEARLEYCSHQEWGSNYCGHSEDAGVQCRSPATSSGVVGIMSFVGVSLSLLTLFALVAVCYTCSQRKPAVIPTQSDQVPLITSELISCR</sequence>
<dbReference type="Proteomes" id="UP000007110">
    <property type="component" value="Unassembled WGS sequence"/>
</dbReference>
<dbReference type="EnsemblMetazoa" id="XM_777193">
    <property type="protein sequence ID" value="XP_782286"/>
    <property type="gene ID" value="LOC576930"/>
</dbReference>
<dbReference type="InterPro" id="IPR001190">
    <property type="entry name" value="SRCR"/>
</dbReference>
<feature type="disulfide bond" evidence="3">
    <location>
        <begin position="435"/>
        <end position="445"/>
    </location>
</feature>
<dbReference type="GeneID" id="576930"/>
<feature type="domain" description="SRCR" evidence="5">
    <location>
        <begin position="38"/>
        <end position="136"/>
    </location>
</feature>
<evidence type="ECO:0000313" key="6">
    <source>
        <dbReference type="EnsemblMetazoa" id="XP_782286"/>
    </source>
</evidence>
<feature type="disulfide bond" evidence="3">
    <location>
        <begin position="212"/>
        <end position="222"/>
    </location>
</feature>
<dbReference type="GO" id="GO:0016020">
    <property type="term" value="C:membrane"/>
    <property type="evidence" value="ECO:0007669"/>
    <property type="project" value="InterPro"/>
</dbReference>
<feature type="disulfide bond" evidence="3">
    <location>
        <begin position="106"/>
        <end position="116"/>
    </location>
</feature>
<feature type="domain" description="SRCR" evidence="5">
    <location>
        <begin position="365"/>
        <end position="466"/>
    </location>
</feature>
<evidence type="ECO:0000313" key="7">
    <source>
        <dbReference type="Proteomes" id="UP000007110"/>
    </source>
</evidence>
<evidence type="ECO:0000256" key="4">
    <source>
        <dbReference type="SAM" id="Phobius"/>
    </source>
</evidence>
<dbReference type="SMART" id="SM00202">
    <property type="entry name" value="SR"/>
    <property type="match status" value="4"/>
</dbReference>
<dbReference type="InterPro" id="IPR036772">
    <property type="entry name" value="SRCR-like_dom_sf"/>
</dbReference>
<feature type="transmembrane region" description="Helical" evidence="4">
    <location>
        <begin position="474"/>
        <end position="498"/>
    </location>
</feature>
<accession>A0A7M7RAA3</accession>
<keyword evidence="4" id="KW-0472">Membrane</keyword>
<evidence type="ECO:0000256" key="2">
    <source>
        <dbReference type="ARBA" id="ARBA00023180"/>
    </source>
</evidence>
<comment type="caution">
    <text evidence="3">Lacks conserved residue(s) required for the propagation of feature annotation.</text>
</comment>
<feature type="domain" description="SRCR" evidence="5">
    <location>
        <begin position="253"/>
        <end position="354"/>
    </location>
</feature>
<protein>
    <recommendedName>
        <fullName evidence="5">SRCR domain-containing protein</fullName>
    </recommendedName>
</protein>
<evidence type="ECO:0000256" key="3">
    <source>
        <dbReference type="PROSITE-ProRule" id="PRU00196"/>
    </source>
</evidence>
<dbReference type="AlphaFoldDB" id="A0A7M7RAA3"/>
<keyword evidence="4" id="KW-1133">Transmembrane helix</keyword>